<gene>
    <name evidence="4" type="ORF">LX64_03788</name>
</gene>
<dbReference type="PROSITE" id="PS00061">
    <property type="entry name" value="ADH_SHORT"/>
    <property type="match status" value="1"/>
</dbReference>
<dbReference type="Gene3D" id="3.40.50.720">
    <property type="entry name" value="NAD(P)-binding Rossmann-like Domain"/>
    <property type="match status" value="1"/>
</dbReference>
<accession>A0A327QD56</accession>
<keyword evidence="5" id="KW-1185">Reference proteome</keyword>
<name>A0A327QD56_9BACT</name>
<dbReference type="PRINTS" id="PR00081">
    <property type="entry name" value="GDHRDH"/>
</dbReference>
<dbReference type="PANTHER" id="PTHR44196">
    <property type="entry name" value="DEHYDROGENASE/REDUCTASE SDR FAMILY MEMBER 7B"/>
    <property type="match status" value="1"/>
</dbReference>
<evidence type="ECO:0000256" key="3">
    <source>
        <dbReference type="RuleBase" id="RU000363"/>
    </source>
</evidence>
<dbReference type="CDD" id="cd05233">
    <property type="entry name" value="SDR_c"/>
    <property type="match status" value="1"/>
</dbReference>
<dbReference type="Proteomes" id="UP000249547">
    <property type="component" value="Unassembled WGS sequence"/>
</dbReference>
<dbReference type="OrthoDB" id="9775296at2"/>
<keyword evidence="2" id="KW-0560">Oxidoreductase</keyword>
<dbReference type="InterPro" id="IPR002347">
    <property type="entry name" value="SDR_fam"/>
</dbReference>
<sequence>MKYAVITGATKGIGRAVAEKFAAEGVSIAVCARNEKELMEMKNSISASYPHVKVIAESVDMGNKSQVLQFAQTILQAFPQVDILVNNAGIFIPGALKEEPDGKLEDMMAVNLFSAYHLTRALLPKMIEKKTGYIFNLCSTASHKAYANGGSYSITKFALLGFSQNLREELKPHNIKVSSVSPGPTWTNSWAGFDGPADRLMPAADIAQIIWTAYTLAPQTVMEEIVLRPMLGDIS</sequence>
<dbReference type="InterPro" id="IPR020904">
    <property type="entry name" value="Sc_DH/Rdtase_CS"/>
</dbReference>
<dbReference type="PANTHER" id="PTHR44196:SF1">
    <property type="entry name" value="DEHYDROGENASE_REDUCTASE SDR FAMILY MEMBER 7B"/>
    <property type="match status" value="1"/>
</dbReference>
<dbReference type="GO" id="GO:0016491">
    <property type="term" value="F:oxidoreductase activity"/>
    <property type="evidence" value="ECO:0007669"/>
    <property type="project" value="UniProtKB-KW"/>
</dbReference>
<comment type="caution">
    <text evidence="4">The sequence shown here is derived from an EMBL/GenBank/DDBJ whole genome shotgun (WGS) entry which is preliminary data.</text>
</comment>
<dbReference type="Pfam" id="PF00106">
    <property type="entry name" value="adh_short"/>
    <property type="match status" value="1"/>
</dbReference>
<evidence type="ECO:0000256" key="2">
    <source>
        <dbReference type="ARBA" id="ARBA00023002"/>
    </source>
</evidence>
<comment type="similarity">
    <text evidence="1 3">Belongs to the short-chain dehydrogenases/reductases (SDR) family.</text>
</comment>
<evidence type="ECO:0000256" key="1">
    <source>
        <dbReference type="ARBA" id="ARBA00006484"/>
    </source>
</evidence>
<evidence type="ECO:0000313" key="4">
    <source>
        <dbReference type="EMBL" id="RAJ01572.1"/>
    </source>
</evidence>
<organism evidence="4 5">
    <name type="scientific">Chitinophaga skermanii</name>
    <dbReference type="NCBI Taxonomy" id="331697"/>
    <lineage>
        <taxon>Bacteria</taxon>
        <taxon>Pseudomonadati</taxon>
        <taxon>Bacteroidota</taxon>
        <taxon>Chitinophagia</taxon>
        <taxon>Chitinophagales</taxon>
        <taxon>Chitinophagaceae</taxon>
        <taxon>Chitinophaga</taxon>
    </lineage>
</organism>
<dbReference type="GO" id="GO:0016020">
    <property type="term" value="C:membrane"/>
    <property type="evidence" value="ECO:0007669"/>
    <property type="project" value="TreeGrafter"/>
</dbReference>
<dbReference type="EMBL" id="QLLL01000007">
    <property type="protein sequence ID" value="RAJ01572.1"/>
    <property type="molecule type" value="Genomic_DNA"/>
</dbReference>
<dbReference type="InterPro" id="IPR036291">
    <property type="entry name" value="NAD(P)-bd_dom_sf"/>
</dbReference>
<evidence type="ECO:0000313" key="5">
    <source>
        <dbReference type="Proteomes" id="UP000249547"/>
    </source>
</evidence>
<dbReference type="AlphaFoldDB" id="A0A327QD56"/>
<proteinExistence type="inferred from homology"/>
<dbReference type="RefSeq" id="WP_111599361.1">
    <property type="nucleotide sequence ID" value="NZ_QLLL01000007.1"/>
</dbReference>
<dbReference type="SUPFAM" id="SSF51735">
    <property type="entry name" value="NAD(P)-binding Rossmann-fold domains"/>
    <property type="match status" value="1"/>
</dbReference>
<reference evidence="4 5" key="1">
    <citation type="submission" date="2018-06" db="EMBL/GenBank/DDBJ databases">
        <title>Genomic Encyclopedia of Archaeal and Bacterial Type Strains, Phase II (KMG-II): from individual species to whole genera.</title>
        <authorList>
            <person name="Goeker M."/>
        </authorList>
    </citation>
    <scope>NUCLEOTIDE SEQUENCE [LARGE SCALE GENOMIC DNA]</scope>
    <source>
        <strain evidence="4 5">DSM 23857</strain>
    </source>
</reference>
<protein>
    <submittedName>
        <fullName evidence="4">NADP-dependent 3-hydroxy acid dehydrogenase YdfG</fullName>
    </submittedName>
</protein>
<dbReference type="PRINTS" id="PR00080">
    <property type="entry name" value="SDRFAMILY"/>
</dbReference>